<organism evidence="6">
    <name type="scientific">Xenorhabdus szentirmaii</name>
    <dbReference type="NCBI Taxonomy" id="290112"/>
    <lineage>
        <taxon>Bacteria</taxon>
        <taxon>Pseudomonadati</taxon>
        <taxon>Pseudomonadota</taxon>
        <taxon>Gammaproteobacteria</taxon>
        <taxon>Enterobacterales</taxon>
        <taxon>Morganellaceae</taxon>
        <taxon>Xenorhabdus</taxon>
    </lineage>
</organism>
<dbReference type="InterPro" id="IPR000524">
    <property type="entry name" value="Tscrpt_reg_HTH_GntR"/>
</dbReference>
<dbReference type="AlphaFoldDB" id="A0AAW3YTJ3"/>
<dbReference type="GO" id="GO:0003677">
    <property type="term" value="F:DNA binding"/>
    <property type="evidence" value="ECO:0007669"/>
    <property type="project" value="UniProtKB-KW"/>
</dbReference>
<dbReference type="SUPFAM" id="SSF46785">
    <property type="entry name" value="Winged helix' DNA-binding domain"/>
    <property type="match status" value="1"/>
</dbReference>
<proteinExistence type="predicted"/>
<dbReference type="PRINTS" id="PR00035">
    <property type="entry name" value="HTHGNTR"/>
</dbReference>
<keyword evidence="3" id="KW-0238">DNA-binding</keyword>
<keyword evidence="2" id="KW-0805">Transcription regulation</keyword>
<dbReference type="GO" id="GO:0003700">
    <property type="term" value="F:DNA-binding transcription factor activity"/>
    <property type="evidence" value="ECO:0007669"/>
    <property type="project" value="InterPro"/>
</dbReference>
<dbReference type="SMART" id="SM00345">
    <property type="entry name" value="HTH_GNTR"/>
    <property type="match status" value="1"/>
</dbReference>
<sequence length="72" mass="8008">MYQRLIQAINQGILQPEQRIPSIRTLSNELHVSRSTVESAYMLLISEGYLEARGQAGTIVSPRVAGIELLKV</sequence>
<evidence type="ECO:0000259" key="5">
    <source>
        <dbReference type="PROSITE" id="PS50949"/>
    </source>
</evidence>
<dbReference type="EMBL" id="JACXBF010000202">
    <property type="protein sequence ID" value="MBD2800656.1"/>
    <property type="molecule type" value="Genomic_DNA"/>
</dbReference>
<comment type="caution">
    <text evidence="6">The sequence shown here is derived from an EMBL/GenBank/DDBJ whole genome shotgun (WGS) entry which is preliminary data.</text>
</comment>
<dbReference type="Gene3D" id="1.10.10.10">
    <property type="entry name" value="Winged helix-like DNA-binding domain superfamily/Winged helix DNA-binding domain"/>
    <property type="match status" value="1"/>
</dbReference>
<evidence type="ECO:0000256" key="3">
    <source>
        <dbReference type="ARBA" id="ARBA00023125"/>
    </source>
</evidence>
<dbReference type="CDD" id="cd07377">
    <property type="entry name" value="WHTH_GntR"/>
    <property type="match status" value="1"/>
</dbReference>
<evidence type="ECO:0000256" key="2">
    <source>
        <dbReference type="ARBA" id="ARBA00023015"/>
    </source>
</evidence>
<feature type="domain" description="HTH gntR-type" evidence="5">
    <location>
        <begin position="1"/>
        <end position="63"/>
    </location>
</feature>
<reference evidence="6" key="1">
    <citation type="submission" date="2020-09" db="EMBL/GenBank/DDBJ databases">
        <authorList>
            <person name="Palma L."/>
            <person name="Caballero P."/>
            <person name="Berry C."/>
            <person name="Del Valle E."/>
        </authorList>
    </citation>
    <scope>NUCLEOTIDE SEQUENCE</scope>
    <source>
        <strain evidence="6">M</strain>
    </source>
</reference>
<evidence type="ECO:0000313" key="6">
    <source>
        <dbReference type="EMBL" id="MBD2800656.1"/>
    </source>
</evidence>
<dbReference type="PANTHER" id="PTHR46577:SF1">
    <property type="entry name" value="HTH-TYPE TRANSCRIPTIONAL REGULATORY PROTEIN GABR"/>
    <property type="match status" value="1"/>
</dbReference>
<dbReference type="Proteomes" id="UP001193920">
    <property type="component" value="Unassembled WGS sequence"/>
</dbReference>
<name>A0AAW3YTJ3_9GAMM</name>
<dbReference type="InterPro" id="IPR036388">
    <property type="entry name" value="WH-like_DNA-bd_sf"/>
</dbReference>
<protein>
    <submittedName>
        <fullName evidence="6">Winged helix-turn-helix transcriptional regulator</fullName>
    </submittedName>
</protein>
<keyword evidence="4" id="KW-0804">Transcription</keyword>
<gene>
    <name evidence="6" type="ORF">ID854_09370</name>
</gene>
<dbReference type="RefSeq" id="WP_084616404.1">
    <property type="nucleotide sequence ID" value="NZ_CAWNPE010000001.1"/>
</dbReference>
<dbReference type="PROSITE" id="PS50949">
    <property type="entry name" value="HTH_GNTR"/>
    <property type="match status" value="1"/>
</dbReference>
<dbReference type="InterPro" id="IPR051446">
    <property type="entry name" value="HTH_trans_reg/aminotransferase"/>
</dbReference>
<keyword evidence="1" id="KW-0663">Pyridoxal phosphate</keyword>
<dbReference type="GeneID" id="97125407"/>
<reference evidence="6" key="2">
    <citation type="journal article" date="2024" name="Toxins">
        <title>Genome Sequence Analysis of Native Xenorhabdus Strains Isolated from Entomopathogenic Nematodes in Argentina.</title>
        <authorList>
            <person name="Palma L."/>
            <person name="Frizzo L."/>
            <person name="Kaiser S."/>
            <person name="Berry C."/>
            <person name="Caballero P."/>
            <person name="Bode H.B."/>
            <person name="Del Valle E.E."/>
        </authorList>
    </citation>
    <scope>NUCLEOTIDE SEQUENCE</scope>
    <source>
        <strain evidence="6">M</strain>
    </source>
</reference>
<dbReference type="Pfam" id="PF00392">
    <property type="entry name" value="GntR"/>
    <property type="match status" value="1"/>
</dbReference>
<dbReference type="InterPro" id="IPR036390">
    <property type="entry name" value="WH_DNA-bd_sf"/>
</dbReference>
<evidence type="ECO:0000256" key="4">
    <source>
        <dbReference type="ARBA" id="ARBA00023163"/>
    </source>
</evidence>
<dbReference type="PANTHER" id="PTHR46577">
    <property type="entry name" value="HTH-TYPE TRANSCRIPTIONAL REGULATORY PROTEIN GABR"/>
    <property type="match status" value="1"/>
</dbReference>
<evidence type="ECO:0000256" key="1">
    <source>
        <dbReference type="ARBA" id="ARBA00022898"/>
    </source>
</evidence>
<accession>A0AAW3YTJ3</accession>